<sequence>MRVIYENVFPSIDMRCLFYSESSTGFIPSAAT</sequence>
<accession>A0A2P2NJ64</accession>
<evidence type="ECO:0000313" key="1">
    <source>
        <dbReference type="EMBL" id="MBX42497.1"/>
    </source>
</evidence>
<reference evidence="1" key="1">
    <citation type="submission" date="2018-02" db="EMBL/GenBank/DDBJ databases">
        <title>Rhizophora mucronata_Transcriptome.</title>
        <authorList>
            <person name="Meera S.P."/>
            <person name="Sreeshan A."/>
            <person name="Augustine A."/>
        </authorList>
    </citation>
    <scope>NUCLEOTIDE SEQUENCE</scope>
    <source>
        <tissue evidence="1">Leaf</tissue>
    </source>
</reference>
<dbReference type="EMBL" id="GGEC01062013">
    <property type="protein sequence ID" value="MBX42497.1"/>
    <property type="molecule type" value="Transcribed_RNA"/>
</dbReference>
<name>A0A2P2NJ64_RHIMU</name>
<organism evidence="1">
    <name type="scientific">Rhizophora mucronata</name>
    <name type="common">Asiatic mangrove</name>
    <dbReference type="NCBI Taxonomy" id="61149"/>
    <lineage>
        <taxon>Eukaryota</taxon>
        <taxon>Viridiplantae</taxon>
        <taxon>Streptophyta</taxon>
        <taxon>Embryophyta</taxon>
        <taxon>Tracheophyta</taxon>
        <taxon>Spermatophyta</taxon>
        <taxon>Magnoliopsida</taxon>
        <taxon>eudicotyledons</taxon>
        <taxon>Gunneridae</taxon>
        <taxon>Pentapetalae</taxon>
        <taxon>rosids</taxon>
        <taxon>fabids</taxon>
        <taxon>Malpighiales</taxon>
        <taxon>Rhizophoraceae</taxon>
        <taxon>Rhizophora</taxon>
    </lineage>
</organism>
<dbReference type="AlphaFoldDB" id="A0A2P2NJ64"/>
<protein>
    <submittedName>
        <fullName evidence="1">Uncharacterized protein</fullName>
    </submittedName>
</protein>
<proteinExistence type="predicted"/>